<dbReference type="InterPro" id="IPR007462">
    <property type="entry name" value="COV1-like"/>
</dbReference>
<protein>
    <submittedName>
        <fullName evidence="2">DUF502 domain-containing protein</fullName>
    </submittedName>
</protein>
<keyword evidence="1" id="KW-0472">Membrane</keyword>
<dbReference type="RefSeq" id="WP_025427007.1">
    <property type="nucleotide sequence ID" value="NZ_CP083370.1"/>
</dbReference>
<feature type="transmembrane region" description="Helical" evidence="1">
    <location>
        <begin position="59"/>
        <end position="82"/>
    </location>
</feature>
<organism evidence="2 3">
    <name type="scientific">Ensifer canadensis</name>
    <dbReference type="NCBI Taxonomy" id="555315"/>
    <lineage>
        <taxon>Bacteria</taxon>
        <taxon>Pseudomonadati</taxon>
        <taxon>Pseudomonadota</taxon>
        <taxon>Alphaproteobacteria</taxon>
        <taxon>Hyphomicrobiales</taxon>
        <taxon>Rhizobiaceae</taxon>
        <taxon>Sinorhizobium/Ensifer group</taxon>
        <taxon>Ensifer</taxon>
    </lineage>
</organism>
<sequence>MGENSKSGYIATRLRNYFLTGLIICAPLAITVWLVRTFIEWADGWVKPYLPNFYNPDTYSPVAIPGFGLLVALIVITLVGFLTANLVGRSIVAFGESLVSRTPLVRTIYKSLKQIFQTVLQEQSSSFKKAGLIEYPSPGLWSLVFIATDVKGEVAAKFSERGMDMVTVFLPPTPIPTAGFLLFVPRDKIIPLEMSAEDAAKLLISGGLVAPDYKPLANAPPLQIAQQKSA</sequence>
<evidence type="ECO:0000313" key="2">
    <source>
        <dbReference type="EMBL" id="MBM3089220.1"/>
    </source>
</evidence>
<comment type="caution">
    <text evidence="2">The sequence shown here is derived from an EMBL/GenBank/DDBJ whole genome shotgun (WGS) entry which is preliminary data.</text>
</comment>
<evidence type="ECO:0000313" key="3">
    <source>
        <dbReference type="Proteomes" id="UP000744980"/>
    </source>
</evidence>
<gene>
    <name evidence="2" type="ORF">GFB56_00090</name>
</gene>
<feature type="transmembrane region" description="Helical" evidence="1">
    <location>
        <begin position="16"/>
        <end position="39"/>
    </location>
</feature>
<dbReference type="AlphaFoldDB" id="A0AAW4FAR3"/>
<dbReference type="EMBL" id="WXFA01000001">
    <property type="protein sequence ID" value="MBM3089220.1"/>
    <property type="molecule type" value="Genomic_DNA"/>
</dbReference>
<keyword evidence="3" id="KW-1185">Reference proteome</keyword>
<dbReference type="PANTHER" id="PTHR31876:SF26">
    <property type="entry name" value="PROTEIN LIKE COV 2"/>
    <property type="match status" value="1"/>
</dbReference>
<evidence type="ECO:0000256" key="1">
    <source>
        <dbReference type="SAM" id="Phobius"/>
    </source>
</evidence>
<dbReference type="PANTHER" id="PTHR31876">
    <property type="entry name" value="COV-LIKE PROTEIN 1"/>
    <property type="match status" value="1"/>
</dbReference>
<keyword evidence="1" id="KW-0812">Transmembrane</keyword>
<accession>A0AAW4FAR3</accession>
<name>A0AAW4FAR3_9HYPH</name>
<reference evidence="2 3" key="1">
    <citation type="submission" date="2020-01" db="EMBL/GenBank/DDBJ databases">
        <title>Draft genome assembly of Ensifer adhaerens T173.</title>
        <authorList>
            <person name="Craig J.E."/>
            <person name="Stinchcombe J.R."/>
        </authorList>
    </citation>
    <scope>NUCLEOTIDE SEQUENCE [LARGE SCALE GENOMIC DNA]</scope>
    <source>
        <strain evidence="2 3">T173</strain>
    </source>
</reference>
<keyword evidence="1" id="KW-1133">Transmembrane helix</keyword>
<dbReference type="Proteomes" id="UP000744980">
    <property type="component" value="Unassembled WGS sequence"/>
</dbReference>
<dbReference type="Pfam" id="PF04367">
    <property type="entry name" value="DUF502"/>
    <property type="match status" value="1"/>
</dbReference>
<proteinExistence type="predicted"/>